<evidence type="ECO:0000313" key="2">
    <source>
        <dbReference type="EMBL" id="KAF5733586.1"/>
    </source>
</evidence>
<keyword evidence="1" id="KW-0732">Signal</keyword>
<sequence length="86" mass="9913">MAVTVTMLGALWGLSVQLHSNALRRVPYMRHPWEHLIAMGCGSIFLNELTKFDKQIVEDTEKLVQKSRAANERRYFGSFLLELHNP</sequence>
<reference evidence="2 3" key="1">
    <citation type="journal article" date="2020" name="Nat. Commun.">
        <title>Genome of Tripterygium wilfordii and identification of cytochrome P450 involved in triptolide biosynthesis.</title>
        <authorList>
            <person name="Tu L."/>
            <person name="Su P."/>
            <person name="Zhang Z."/>
            <person name="Gao L."/>
            <person name="Wang J."/>
            <person name="Hu T."/>
            <person name="Zhou J."/>
            <person name="Zhang Y."/>
            <person name="Zhao Y."/>
            <person name="Liu Y."/>
            <person name="Song Y."/>
            <person name="Tong Y."/>
            <person name="Lu Y."/>
            <person name="Yang J."/>
            <person name="Xu C."/>
            <person name="Jia M."/>
            <person name="Peters R.J."/>
            <person name="Huang L."/>
            <person name="Gao W."/>
        </authorList>
    </citation>
    <scope>NUCLEOTIDE SEQUENCE [LARGE SCALE GENOMIC DNA]</scope>
    <source>
        <strain evidence="3">cv. XIE 37</strain>
        <tissue evidence="2">Leaf</tissue>
    </source>
</reference>
<organism evidence="2 3">
    <name type="scientific">Tripterygium wilfordii</name>
    <name type="common">Thunder God vine</name>
    <dbReference type="NCBI Taxonomy" id="458696"/>
    <lineage>
        <taxon>Eukaryota</taxon>
        <taxon>Viridiplantae</taxon>
        <taxon>Streptophyta</taxon>
        <taxon>Embryophyta</taxon>
        <taxon>Tracheophyta</taxon>
        <taxon>Spermatophyta</taxon>
        <taxon>Magnoliopsida</taxon>
        <taxon>eudicotyledons</taxon>
        <taxon>Gunneridae</taxon>
        <taxon>Pentapetalae</taxon>
        <taxon>rosids</taxon>
        <taxon>fabids</taxon>
        <taxon>Celastrales</taxon>
        <taxon>Celastraceae</taxon>
        <taxon>Tripterygium</taxon>
    </lineage>
</organism>
<dbReference type="FunCoup" id="A0A7J7CHT7">
    <property type="interactions" value="426"/>
</dbReference>
<proteinExistence type="predicted"/>
<accession>A0A7J7CHT7</accession>
<dbReference type="EMBL" id="JAAARO010000016">
    <property type="protein sequence ID" value="KAF5733586.1"/>
    <property type="molecule type" value="Genomic_DNA"/>
</dbReference>
<evidence type="ECO:0000313" key="3">
    <source>
        <dbReference type="Proteomes" id="UP000593562"/>
    </source>
</evidence>
<comment type="caution">
    <text evidence="2">The sequence shown here is derived from an EMBL/GenBank/DDBJ whole genome shotgun (WGS) entry which is preliminary data.</text>
</comment>
<dbReference type="Proteomes" id="UP000593562">
    <property type="component" value="Unassembled WGS sequence"/>
</dbReference>
<protein>
    <submittedName>
        <fullName evidence="2">Uncharacterized protein</fullName>
    </submittedName>
</protein>
<evidence type="ECO:0000256" key="1">
    <source>
        <dbReference type="SAM" id="SignalP"/>
    </source>
</evidence>
<dbReference type="InParanoid" id="A0A7J7CHT7"/>
<feature type="chain" id="PRO_5029663504" evidence="1">
    <location>
        <begin position="23"/>
        <end position="86"/>
    </location>
</feature>
<dbReference type="AlphaFoldDB" id="A0A7J7CHT7"/>
<gene>
    <name evidence="2" type="ORF">HS088_TW16G00026</name>
</gene>
<keyword evidence="3" id="KW-1185">Reference proteome</keyword>
<dbReference type="PANTHER" id="PTHR36052">
    <property type="entry name" value="EXCITATORY AMINO ACID TRANSPORTER"/>
    <property type="match status" value="1"/>
</dbReference>
<name>A0A7J7CHT7_TRIWF</name>
<feature type="signal peptide" evidence="1">
    <location>
        <begin position="1"/>
        <end position="22"/>
    </location>
</feature>
<dbReference type="PANTHER" id="PTHR36052:SF1">
    <property type="entry name" value="EXCITATORY AMINO ACID TRANSPORTER"/>
    <property type="match status" value="1"/>
</dbReference>